<dbReference type="AlphaFoldDB" id="A0A0V8DKD5"/>
<dbReference type="PATRIC" id="fig|1360.109.peg.606"/>
<gene>
    <name evidence="1" type="ORF">LMG9449_2699</name>
</gene>
<sequence>MSDDAKKANDAWNSMIFDPKTGEIKTNAPEVIAEAVKSKEGWDNMQFILKNANLTTNARFTVAEALIASGQWDQLSPEQKNLVVNNQQGLLAIADSRQNMKIWNEMPDSVKKILGDNKDFLQNKETAQQALTGWNTLPAQTKKLLGDDTDFLSKKGNATQALNTWNSMPENVKKLLGNDTDFQNKKGAAASALKAWDAMPENVKKMLANNFDVLAKKEGATNAILQWNNLPADAKKLLASNQTASGVNSANSWIQNNFLGKTVDLNANDSGARKTLSGFLGDIPTSKTIDLIINKTNNAQGTPYHPGGLAMVNDQKGPTYKELISLPNGVSFIPEGRDVTMPLPKGTKILKASKTAQLIPKYADGTGGIPANAKIFRDMRAVQQQLVVSAPAADNSINEGTLNHILETLKIISQKETAFYFDGKLIGRSKNRQDVQRLMEEMYTQQIKNQRGGFQ</sequence>
<reference evidence="2" key="1">
    <citation type="submission" date="2015-10" db="EMBL/GenBank/DDBJ databases">
        <title>Draft Genome Sequences of 11 Lactococcus lactis subspecies cremoris strains.</title>
        <authorList>
            <person name="Wels M."/>
            <person name="Backus L."/>
            <person name="Boekhorst J."/>
            <person name="Dijkstra A."/>
            <person name="Beerthuizen M."/>
            <person name="Kelly W."/>
            <person name="Siezen R."/>
            <person name="Bachmann H."/>
            <person name="Van Hijum S."/>
        </authorList>
    </citation>
    <scope>NUCLEOTIDE SEQUENCE [LARGE SCALE GENOMIC DNA]</scope>
    <source>
        <strain evidence="2">LMG9449</strain>
    </source>
</reference>
<protein>
    <submittedName>
        <fullName evidence="1">Phage tail length tape-measure protein</fullName>
    </submittedName>
</protein>
<dbReference type="RefSeq" id="WP_058225504.1">
    <property type="nucleotide sequence ID" value="NZ_LKLS01000222.1"/>
</dbReference>
<organism evidence="1 2">
    <name type="scientific">Lactococcus lactis subsp. lactis</name>
    <name type="common">Streptococcus lactis</name>
    <dbReference type="NCBI Taxonomy" id="1360"/>
    <lineage>
        <taxon>Bacteria</taxon>
        <taxon>Bacillati</taxon>
        <taxon>Bacillota</taxon>
        <taxon>Bacilli</taxon>
        <taxon>Lactobacillales</taxon>
        <taxon>Streptococcaceae</taxon>
        <taxon>Lactococcus</taxon>
    </lineage>
</organism>
<proteinExistence type="predicted"/>
<evidence type="ECO:0000313" key="2">
    <source>
        <dbReference type="Proteomes" id="UP000053612"/>
    </source>
</evidence>
<name>A0A0V8DKD5_LACLL</name>
<dbReference type="Proteomes" id="UP000053612">
    <property type="component" value="Unassembled WGS sequence"/>
</dbReference>
<dbReference type="EMBL" id="LKLS01000222">
    <property type="protein sequence ID" value="KSU13975.1"/>
    <property type="molecule type" value="Genomic_DNA"/>
</dbReference>
<evidence type="ECO:0000313" key="1">
    <source>
        <dbReference type="EMBL" id="KSU13975.1"/>
    </source>
</evidence>
<dbReference type="Pfam" id="PF11269">
    <property type="entry name" value="DUF3069"/>
    <property type="match status" value="1"/>
</dbReference>
<accession>A0A0V8DKD5</accession>
<comment type="caution">
    <text evidence="1">The sequence shown here is derived from an EMBL/GenBank/DDBJ whole genome shotgun (WGS) entry which is preliminary data.</text>
</comment>
<dbReference type="InterPro" id="IPR021422">
    <property type="entry name" value="DUF3069"/>
</dbReference>